<evidence type="ECO:0000256" key="1">
    <source>
        <dbReference type="SAM" id="MobiDB-lite"/>
    </source>
</evidence>
<proteinExistence type="predicted"/>
<gene>
    <name evidence="2" type="ORF">PPERSA_11148</name>
</gene>
<organism evidence="2 3">
    <name type="scientific">Pseudocohnilembus persalinus</name>
    <name type="common">Ciliate</name>
    <dbReference type="NCBI Taxonomy" id="266149"/>
    <lineage>
        <taxon>Eukaryota</taxon>
        <taxon>Sar</taxon>
        <taxon>Alveolata</taxon>
        <taxon>Ciliophora</taxon>
        <taxon>Intramacronucleata</taxon>
        <taxon>Oligohymenophorea</taxon>
        <taxon>Scuticociliatia</taxon>
        <taxon>Philasterida</taxon>
        <taxon>Pseudocohnilembidae</taxon>
        <taxon>Pseudocohnilembus</taxon>
    </lineage>
</organism>
<protein>
    <submittedName>
        <fullName evidence="2">Uncharacterized protein</fullName>
    </submittedName>
</protein>
<dbReference type="Proteomes" id="UP000054937">
    <property type="component" value="Unassembled WGS sequence"/>
</dbReference>
<evidence type="ECO:0000313" key="3">
    <source>
        <dbReference type="Proteomes" id="UP000054937"/>
    </source>
</evidence>
<dbReference type="InParanoid" id="A0A0V0QZ46"/>
<dbReference type="AlphaFoldDB" id="A0A0V0QZ46"/>
<dbReference type="OrthoDB" id="294658at2759"/>
<sequence length="429" mass="50664">MQELQNQEGFVDNIFLYLWMQDPVMNQAVLRVQWSNNLCFFEKIQNPKKLNDKNLDKYQRILTYEIPNTHSEIIQLKGTFLITSLETIANNIKQHIVNLSFERFKITRMNLIFKVIEDNSIIFMGCTNIKLEDRKLSNHNCKQEKNSQAIITIPPNIDTSKLGLYQTSNLKQENQCSSCLKMINDFATYMAKLKSVIQSWEFDHDGKKQLIIDQEKQEILNEQFQSKEQRNKNVASFKSNTNFYQRIQQSQIFIDVERAYNIPKVIRNIMPKIKEEKYLQLKENPGFNDTEVEVCEQCYLDIMSNCNIYESIEKLTKQVGRLDEFHGIGRLKPEQLNLRYNEEFQQNGNDSQAANNNKSTKNLQTQERYQFQAKKDENYNDKTTINNTHNLSTNQTSLLQYNWDQNQLTDPTSINNLEKPNPRRSYNIR</sequence>
<keyword evidence="3" id="KW-1185">Reference proteome</keyword>
<dbReference type="EMBL" id="LDAU01000082">
    <property type="protein sequence ID" value="KRX07599.1"/>
    <property type="molecule type" value="Genomic_DNA"/>
</dbReference>
<comment type="caution">
    <text evidence="2">The sequence shown here is derived from an EMBL/GenBank/DDBJ whole genome shotgun (WGS) entry which is preliminary data.</text>
</comment>
<feature type="compositionally biased region" description="Polar residues" evidence="1">
    <location>
        <begin position="408"/>
        <end position="418"/>
    </location>
</feature>
<name>A0A0V0QZ46_PSEPJ</name>
<evidence type="ECO:0000313" key="2">
    <source>
        <dbReference type="EMBL" id="KRX07599.1"/>
    </source>
</evidence>
<accession>A0A0V0QZ46</accession>
<feature type="region of interest" description="Disordered" evidence="1">
    <location>
        <begin position="408"/>
        <end position="429"/>
    </location>
</feature>
<reference evidence="2 3" key="1">
    <citation type="journal article" date="2015" name="Sci. Rep.">
        <title>Genome of the facultative scuticociliatosis pathogen Pseudocohnilembus persalinus provides insight into its virulence through horizontal gene transfer.</title>
        <authorList>
            <person name="Xiong J."/>
            <person name="Wang G."/>
            <person name="Cheng J."/>
            <person name="Tian M."/>
            <person name="Pan X."/>
            <person name="Warren A."/>
            <person name="Jiang C."/>
            <person name="Yuan D."/>
            <person name="Miao W."/>
        </authorList>
    </citation>
    <scope>NUCLEOTIDE SEQUENCE [LARGE SCALE GENOMIC DNA]</scope>
    <source>
        <strain evidence="2">36N120E</strain>
    </source>
</reference>